<name>I3Z0T3_BELBD</name>
<dbReference type="Pfam" id="PF09697">
    <property type="entry name" value="Porph_ging"/>
    <property type="match status" value="1"/>
</dbReference>
<evidence type="ECO:0008006" key="3">
    <source>
        <dbReference type="Google" id="ProtNLM"/>
    </source>
</evidence>
<dbReference type="InterPro" id="IPR005901">
    <property type="entry name" value="GLPGLI"/>
</dbReference>
<dbReference type="KEGG" id="bbd:Belba_0182"/>
<dbReference type="AlphaFoldDB" id="I3Z0T3"/>
<accession>I3Z0T3</accession>
<organism evidence="1 2">
    <name type="scientific">Belliella baltica (strain DSM 15883 / CIP 108006 / LMG 21964 / BA134)</name>
    <dbReference type="NCBI Taxonomy" id="866536"/>
    <lineage>
        <taxon>Bacteria</taxon>
        <taxon>Pseudomonadati</taxon>
        <taxon>Bacteroidota</taxon>
        <taxon>Cytophagia</taxon>
        <taxon>Cytophagales</taxon>
        <taxon>Cyclobacteriaceae</taxon>
        <taxon>Belliella</taxon>
    </lineage>
</organism>
<proteinExistence type="predicted"/>
<gene>
    <name evidence="1" type="ordered locus">Belba_0182</name>
</gene>
<evidence type="ECO:0000313" key="2">
    <source>
        <dbReference type="Proteomes" id="UP000006050"/>
    </source>
</evidence>
<dbReference type="Proteomes" id="UP000006050">
    <property type="component" value="Chromosome"/>
</dbReference>
<dbReference type="PATRIC" id="fig|866536.3.peg.191"/>
<dbReference type="eggNOG" id="ENOG5031YMS">
    <property type="taxonomic scope" value="Bacteria"/>
</dbReference>
<reference evidence="2" key="1">
    <citation type="submission" date="2012-06" db="EMBL/GenBank/DDBJ databases">
        <title>The complete genome of Belliella baltica DSM 15883.</title>
        <authorList>
            <person name="Lucas S."/>
            <person name="Copeland A."/>
            <person name="Lapidus A."/>
            <person name="Goodwin L."/>
            <person name="Pitluck S."/>
            <person name="Peters L."/>
            <person name="Mikhailova N."/>
            <person name="Davenport K."/>
            <person name="Kyrpides N."/>
            <person name="Mavromatis K."/>
            <person name="Pagani I."/>
            <person name="Ivanova N."/>
            <person name="Ovchinnikova G."/>
            <person name="Zeytun A."/>
            <person name="Detter J.C."/>
            <person name="Han C."/>
            <person name="Land M."/>
            <person name="Hauser L."/>
            <person name="Markowitz V."/>
            <person name="Cheng J.-F."/>
            <person name="Hugenholtz P."/>
            <person name="Woyke T."/>
            <person name="Wu D."/>
            <person name="Tindall B."/>
            <person name="Pomrenke H."/>
            <person name="Brambilla E."/>
            <person name="Klenk H.-P."/>
            <person name="Eisen J.A."/>
        </authorList>
    </citation>
    <scope>NUCLEOTIDE SEQUENCE [LARGE SCALE GENOMIC DNA]</scope>
    <source>
        <strain evidence="2">DSM 15883 / CIP 108006 / LMG 21964 / BA134</strain>
    </source>
</reference>
<keyword evidence="2" id="KW-1185">Reference proteome</keyword>
<sequence>MSKILIILISFFASSELNQNYVSTHMVYYEVIFKSDSTNLDFVSSDLMVLFVGDKKSKFRNYYQMQRDSLVAAAKENGVANPGLILGQVNQIQKPKFKYTIVKDWKNKSYKYYDRIIPDNFVFEGTLVAEDWEILEEFDEYEGFKVQKAITTYGGRNFEAWFTTEIPINDGPYVFGNLPGLIVKLNDTKNHYSFNMVGISKMEESLDHNMNPVPIKTTRNKYFQLEADFNTNIFERLARAGITMTDPNQAKEVQNRYDQKNNPLEIQILRDSK</sequence>
<dbReference type="OrthoDB" id="1440774at2"/>
<dbReference type="EMBL" id="CP003281">
    <property type="protein sequence ID" value="AFL82851.1"/>
    <property type="molecule type" value="Genomic_DNA"/>
</dbReference>
<evidence type="ECO:0000313" key="1">
    <source>
        <dbReference type="EMBL" id="AFL82851.1"/>
    </source>
</evidence>
<dbReference type="RefSeq" id="WP_014770867.1">
    <property type="nucleotide sequence ID" value="NC_018010.1"/>
</dbReference>
<dbReference type="HOGENOM" id="CLU_066214_1_2_10"/>
<dbReference type="NCBIfam" id="TIGR01200">
    <property type="entry name" value="GLPGLI"/>
    <property type="match status" value="1"/>
</dbReference>
<dbReference type="STRING" id="866536.Belba_0182"/>
<protein>
    <recommendedName>
        <fullName evidence="3">GLPGLI family protein</fullName>
    </recommendedName>
</protein>